<dbReference type="Pfam" id="PF01740">
    <property type="entry name" value="STAS"/>
    <property type="match status" value="1"/>
</dbReference>
<dbReference type="InterPro" id="IPR036513">
    <property type="entry name" value="STAS_dom_sf"/>
</dbReference>
<dbReference type="SUPFAM" id="SSF52091">
    <property type="entry name" value="SpoIIaa-like"/>
    <property type="match status" value="1"/>
</dbReference>
<dbReference type="Gene3D" id="3.30.750.24">
    <property type="entry name" value="STAS domain"/>
    <property type="match status" value="1"/>
</dbReference>
<comment type="caution">
    <text evidence="4">The sequence shown here is derived from an EMBL/GenBank/DDBJ whole genome shotgun (WGS) entry which is preliminary data.</text>
</comment>
<dbReference type="NCBIfam" id="TIGR00377">
    <property type="entry name" value="ant_ant_sig"/>
    <property type="match status" value="1"/>
</dbReference>
<dbReference type="Proteomes" id="UP001589627">
    <property type="component" value="Unassembled WGS sequence"/>
</dbReference>
<dbReference type="PANTHER" id="PTHR33495:SF2">
    <property type="entry name" value="ANTI-SIGMA FACTOR ANTAGONIST TM_1081-RELATED"/>
    <property type="match status" value="1"/>
</dbReference>
<proteinExistence type="inferred from homology"/>
<protein>
    <recommendedName>
        <fullName evidence="2">Anti-sigma factor antagonist</fullName>
    </recommendedName>
</protein>
<evidence type="ECO:0000256" key="2">
    <source>
        <dbReference type="RuleBase" id="RU003749"/>
    </source>
</evidence>
<dbReference type="InterPro" id="IPR002645">
    <property type="entry name" value="STAS_dom"/>
</dbReference>
<evidence type="ECO:0000313" key="4">
    <source>
        <dbReference type="EMBL" id="MFB9831081.1"/>
    </source>
</evidence>
<name>A0ABV5Y7T3_9ACTN</name>
<gene>
    <name evidence="4" type="ORF">ACFFNX_02625</name>
</gene>
<feature type="domain" description="STAS" evidence="3">
    <location>
        <begin position="3"/>
        <end position="111"/>
    </location>
</feature>
<dbReference type="PANTHER" id="PTHR33495">
    <property type="entry name" value="ANTI-SIGMA FACTOR ANTAGONIST TM_1081-RELATED-RELATED"/>
    <property type="match status" value="1"/>
</dbReference>
<sequence length="141" mass="15471">MDLTLRHRRLPGVSVIAVRGELDLLTAGLLEERLQQLRRRGDEFVLDLAGTSFIDCSGVGALMRTHHRMRQGGGRLHLAAPQPGPARVIRFADLDAVLAVRPSVEHAIGAAFNDHQQTSRRLIEAAAASVVVRTIDEPRMI</sequence>
<accession>A0ABV5Y7T3</accession>
<organism evidence="4 5">
    <name type="scientific">Actinoallomurus acaciae</name>
    <dbReference type="NCBI Taxonomy" id="502577"/>
    <lineage>
        <taxon>Bacteria</taxon>
        <taxon>Bacillati</taxon>
        <taxon>Actinomycetota</taxon>
        <taxon>Actinomycetes</taxon>
        <taxon>Streptosporangiales</taxon>
        <taxon>Thermomonosporaceae</taxon>
        <taxon>Actinoallomurus</taxon>
    </lineage>
</organism>
<keyword evidence="5" id="KW-1185">Reference proteome</keyword>
<evidence type="ECO:0000259" key="3">
    <source>
        <dbReference type="PROSITE" id="PS50801"/>
    </source>
</evidence>
<dbReference type="PROSITE" id="PS50801">
    <property type="entry name" value="STAS"/>
    <property type="match status" value="1"/>
</dbReference>
<evidence type="ECO:0000313" key="5">
    <source>
        <dbReference type="Proteomes" id="UP001589627"/>
    </source>
</evidence>
<dbReference type="InterPro" id="IPR003658">
    <property type="entry name" value="Anti-sigma_ant"/>
</dbReference>
<dbReference type="CDD" id="cd07043">
    <property type="entry name" value="STAS_anti-anti-sigma_factors"/>
    <property type="match status" value="1"/>
</dbReference>
<reference evidence="4 5" key="1">
    <citation type="submission" date="2024-09" db="EMBL/GenBank/DDBJ databases">
        <authorList>
            <person name="Sun Q."/>
            <person name="Mori K."/>
        </authorList>
    </citation>
    <scope>NUCLEOTIDE SEQUENCE [LARGE SCALE GENOMIC DNA]</scope>
    <source>
        <strain evidence="4 5">TBRC 0563</strain>
    </source>
</reference>
<dbReference type="EMBL" id="JBHLZP010000007">
    <property type="protein sequence ID" value="MFB9831081.1"/>
    <property type="molecule type" value="Genomic_DNA"/>
</dbReference>
<evidence type="ECO:0000256" key="1">
    <source>
        <dbReference type="ARBA" id="ARBA00009013"/>
    </source>
</evidence>
<dbReference type="RefSeq" id="WP_378194416.1">
    <property type="nucleotide sequence ID" value="NZ_JBHLZP010000007.1"/>
</dbReference>
<comment type="similarity">
    <text evidence="1 2">Belongs to the anti-sigma-factor antagonist family.</text>
</comment>